<dbReference type="Proteomes" id="UP001526426">
    <property type="component" value="Unassembled WGS sequence"/>
</dbReference>
<name>A0ABT3LB25_9CYAN</name>
<gene>
    <name evidence="1" type="ORF">K4A83_20825</name>
</gene>
<protein>
    <submittedName>
        <fullName evidence="1">Uncharacterized protein</fullName>
    </submittedName>
</protein>
<evidence type="ECO:0000313" key="1">
    <source>
        <dbReference type="EMBL" id="MCW6038696.1"/>
    </source>
</evidence>
<feature type="non-terminal residue" evidence="1">
    <location>
        <position position="99"/>
    </location>
</feature>
<sequence length="99" mass="11478">MDSLLTHLENPLHWLIHPPANHFLNHLNSYRQILQTYPTPPRICLAESDPPKFWAAFFAALLHNAPLFLCHPQWTPQEWQSVLELTQPQLIWGLSSPPP</sequence>
<organism evidence="1 2">
    <name type="scientific">Spirulina subsalsa FACHB-351</name>
    <dbReference type="NCBI Taxonomy" id="234711"/>
    <lineage>
        <taxon>Bacteria</taxon>
        <taxon>Bacillati</taxon>
        <taxon>Cyanobacteriota</taxon>
        <taxon>Cyanophyceae</taxon>
        <taxon>Spirulinales</taxon>
        <taxon>Spirulinaceae</taxon>
        <taxon>Spirulina</taxon>
    </lineage>
</organism>
<keyword evidence="2" id="KW-1185">Reference proteome</keyword>
<dbReference type="EMBL" id="JAIHOM010000162">
    <property type="protein sequence ID" value="MCW6038696.1"/>
    <property type="molecule type" value="Genomic_DNA"/>
</dbReference>
<evidence type="ECO:0000313" key="2">
    <source>
        <dbReference type="Proteomes" id="UP001526426"/>
    </source>
</evidence>
<reference evidence="1 2" key="1">
    <citation type="submission" date="2021-08" db="EMBL/GenBank/DDBJ databases">
        <title>Draft genome sequence of Spirulina subsalsa with high tolerance to salinity and hype-accumulation of phycocyanin.</title>
        <authorList>
            <person name="Pei H."/>
            <person name="Jiang L."/>
        </authorList>
    </citation>
    <scope>NUCLEOTIDE SEQUENCE [LARGE SCALE GENOMIC DNA]</scope>
    <source>
        <strain evidence="1 2">FACHB-351</strain>
    </source>
</reference>
<comment type="caution">
    <text evidence="1">The sequence shown here is derived from an EMBL/GenBank/DDBJ whole genome shotgun (WGS) entry which is preliminary data.</text>
</comment>
<proteinExistence type="predicted"/>
<accession>A0ABT3LB25</accession>